<dbReference type="InterPro" id="IPR012767">
    <property type="entry name" value="Trehalose_TreY"/>
</dbReference>
<keyword evidence="2" id="KW-0413">Isomerase</keyword>
<dbReference type="EC" id="5.4.99.15" evidence="2"/>
<evidence type="ECO:0000259" key="1">
    <source>
        <dbReference type="SMART" id="SM00642"/>
    </source>
</evidence>
<accession>B4VU68</accession>
<dbReference type="OrthoDB" id="9805159at2"/>
<gene>
    <name evidence="2" type="ORF">MC7420_4022</name>
</gene>
<keyword evidence="3" id="KW-1185">Reference proteome</keyword>
<dbReference type="PANTHER" id="PTHR10357">
    <property type="entry name" value="ALPHA-AMYLASE FAMILY MEMBER"/>
    <property type="match status" value="1"/>
</dbReference>
<dbReference type="Proteomes" id="UP000003835">
    <property type="component" value="Unassembled WGS sequence"/>
</dbReference>
<dbReference type="GO" id="GO:0005992">
    <property type="term" value="P:trehalose biosynthetic process"/>
    <property type="evidence" value="ECO:0007669"/>
    <property type="project" value="TreeGrafter"/>
</dbReference>
<evidence type="ECO:0000313" key="2">
    <source>
        <dbReference type="EMBL" id="EDX74498.1"/>
    </source>
</evidence>
<sequence>MRIPVATYRIQFNPEFTFESAKAILSYLAELGISDFYASPIFKARSGSTHGYDVVDPNQINPELGGLENFESLIEEVQKHGLGWLQDIVPNHMAFDRQNPMLVEVLENGPNSQYKDYFDINWEHHYEGIRERVLAPFLGKFCGDCLESGELKLQYNQEGFTINYYDLQFPIRIESYSNVVTYDLARIRRKLGRNHPDFVKFLGALYALKYIPSGEEGMERYDQIGFIKSMLWELWNDSVEIREFIDENIQIFNGEPGKPESFDLLEKLLAEQFFRLAYWKVGNEELNYRRFFTVNDLISVRIEDERVFNHNHALILKLIEENKFSGIRIDHIDGLYDPAQYLNRLRDHASDAYIVVEKILEEHEDLPLTWPVQGTSGYDFLNKVNGIFCHHQTQPKFDSVYYRFIGHSISYKAIIEDKKRLIIAKHLTGDIDNLANLLQRISGRYRYASDFTIYALKAALVEIMALFPVYRTYINPEGLSKADRDCIEYVISKAKENTPIFFNELTFIEKFLLLEVDESLNPEEAEQWRYFVMRLQQFTGPLTAKGVEDTTFYIYNRLISLNEVGGNPGEFGVSLDDFHDFNQHRIAYWPHTINTTATHDTKRGEDVRARINVISEIPGEWDSMLRKWQEINAVHKDCIDGLDIPDPNDEYFLYQTLLGTFPFNETEFPTYVQRIKDYIIKAIREAKVHTAWLRPDTNYEEGFIRFAERLLKDMPDNPFLEAFLPFQRKVQHYGVFNSLSQALLKLTSPGVPDFYQGTELWDLSLVDPDNRRPVDFEQRLALVQDLKQRYETDKLGLVQELCQSPEDGRIKLFVIYQALKTRREYLELFQRGDYHKLTVIGSLKDHVVTFARTWDHTTVIVIVPRLLTSLVKPGEYPMGEQVWQETRISLPSSSSSVWRDVMTGREIQGDDTLWIRDVLTDFPVALLVNQNQQE</sequence>
<dbReference type="GO" id="GO:0030980">
    <property type="term" value="P:alpha-glucan catabolic process"/>
    <property type="evidence" value="ECO:0007669"/>
    <property type="project" value="TreeGrafter"/>
</dbReference>
<dbReference type="NCBIfam" id="TIGR02401">
    <property type="entry name" value="trehalose_TreY"/>
    <property type="match status" value="1"/>
</dbReference>
<evidence type="ECO:0000313" key="3">
    <source>
        <dbReference type="Proteomes" id="UP000003835"/>
    </source>
</evidence>
<dbReference type="InterPro" id="IPR017853">
    <property type="entry name" value="GH"/>
</dbReference>
<organism evidence="2 3">
    <name type="scientific">Coleofasciculus chthonoplastes PCC 7420</name>
    <dbReference type="NCBI Taxonomy" id="118168"/>
    <lineage>
        <taxon>Bacteria</taxon>
        <taxon>Bacillati</taxon>
        <taxon>Cyanobacteriota</taxon>
        <taxon>Cyanophyceae</taxon>
        <taxon>Coleofasciculales</taxon>
        <taxon>Coleofasciculaceae</taxon>
        <taxon>Coleofasciculus</taxon>
    </lineage>
</organism>
<dbReference type="SMART" id="SM00642">
    <property type="entry name" value="Aamy"/>
    <property type="match status" value="1"/>
</dbReference>
<dbReference type="InterPro" id="IPR006047">
    <property type="entry name" value="GH13_cat_dom"/>
</dbReference>
<dbReference type="HOGENOM" id="CLU_005045_1_0_3"/>
<dbReference type="Pfam" id="PF00128">
    <property type="entry name" value="Alpha-amylase"/>
    <property type="match status" value="1"/>
</dbReference>
<dbReference type="AlphaFoldDB" id="B4VU68"/>
<dbReference type="InterPro" id="IPR013797">
    <property type="entry name" value="Maltooligo_trehalose_synth_4"/>
</dbReference>
<proteinExistence type="predicted"/>
<dbReference type="Gene3D" id="1.10.10.470">
    <property type="entry name" value="Maltooligosyl trehalose synthase, domain 4"/>
    <property type="match status" value="1"/>
</dbReference>
<dbReference type="Gene3D" id="3.20.20.80">
    <property type="entry name" value="Glycosidases"/>
    <property type="match status" value="3"/>
</dbReference>
<reference evidence="2 3" key="1">
    <citation type="submission" date="2008-07" db="EMBL/GenBank/DDBJ databases">
        <authorList>
            <person name="Tandeau de Marsac N."/>
            <person name="Ferriera S."/>
            <person name="Johnson J."/>
            <person name="Kravitz S."/>
            <person name="Beeson K."/>
            <person name="Sutton G."/>
            <person name="Rogers Y.-H."/>
            <person name="Friedman R."/>
            <person name="Frazier M."/>
            <person name="Venter J.C."/>
        </authorList>
    </citation>
    <scope>NUCLEOTIDE SEQUENCE [LARGE SCALE GENOMIC DNA]</scope>
    <source>
        <strain evidence="2 3">PCC 7420</strain>
    </source>
</reference>
<name>B4VU68_9CYAN</name>
<dbReference type="PANTHER" id="PTHR10357:SF216">
    <property type="entry name" value="MALTOOLIGOSYL TREHALOSE SYNTHASE-RELATED"/>
    <property type="match status" value="1"/>
</dbReference>
<feature type="domain" description="Glycosyl hydrolase family 13 catalytic" evidence="1">
    <location>
        <begin position="17"/>
        <end position="509"/>
    </location>
</feature>
<dbReference type="eggNOG" id="COG3280">
    <property type="taxonomic scope" value="Bacteria"/>
</dbReference>
<dbReference type="GO" id="GO:0047470">
    <property type="term" value="F:(1,4)-alpha-D-glucan 1-alpha-D-glucosylmutase activity"/>
    <property type="evidence" value="ECO:0007669"/>
    <property type="project" value="UniProtKB-EC"/>
</dbReference>
<dbReference type="STRING" id="118168.MC7420_4022"/>
<dbReference type="CDD" id="cd11336">
    <property type="entry name" value="AmyAc_MTSase"/>
    <property type="match status" value="1"/>
</dbReference>
<protein>
    <submittedName>
        <fullName evidence="2">Malto-oligosyltrehalose synthase</fullName>
        <ecNumber evidence="2">5.4.99.15</ecNumber>
    </submittedName>
</protein>
<dbReference type="EMBL" id="DS989853">
    <property type="protein sequence ID" value="EDX74498.1"/>
    <property type="molecule type" value="Genomic_DNA"/>
</dbReference>
<dbReference type="RefSeq" id="WP_006102344.1">
    <property type="nucleotide sequence ID" value="NZ_DS989853.1"/>
</dbReference>
<dbReference type="SUPFAM" id="SSF51445">
    <property type="entry name" value="(Trans)glycosidases"/>
    <property type="match status" value="1"/>
</dbReference>